<comment type="subcellular location">
    <subcellularLocation>
        <location evidence="7">Cytoplasm</location>
    </subcellularLocation>
</comment>
<feature type="binding site" description="in other chain" evidence="7">
    <location>
        <position position="131"/>
    </location>
    <ligand>
        <name>IMP</name>
        <dbReference type="ChEBI" id="CHEBI:58053"/>
        <note>ligand shared between dimeric partners</note>
    </ligand>
</feature>
<gene>
    <name evidence="7" type="primary">purA</name>
    <name evidence="9" type="ORF">ACFFI0_19665</name>
</gene>
<evidence type="ECO:0000256" key="5">
    <source>
        <dbReference type="ARBA" id="ARBA00022842"/>
    </source>
</evidence>
<dbReference type="SMART" id="SM00788">
    <property type="entry name" value="Adenylsucc_synt"/>
    <property type="match status" value="1"/>
</dbReference>
<keyword evidence="5 7" id="KW-0460">Magnesium</keyword>
<feature type="binding site" evidence="7">
    <location>
        <position position="306"/>
    </location>
    <ligand>
        <name>GTP</name>
        <dbReference type="ChEBI" id="CHEBI:37565"/>
    </ligand>
</feature>
<keyword evidence="10" id="KW-1185">Reference proteome</keyword>
<feature type="active site" description="Proton donor" evidence="7">
    <location>
        <position position="41"/>
    </location>
</feature>
<comment type="catalytic activity">
    <reaction evidence="7 8">
        <text>IMP + L-aspartate + GTP = N(6)-(1,2-dicarboxyethyl)-AMP + GDP + phosphate + 2 H(+)</text>
        <dbReference type="Rhea" id="RHEA:15753"/>
        <dbReference type="ChEBI" id="CHEBI:15378"/>
        <dbReference type="ChEBI" id="CHEBI:29991"/>
        <dbReference type="ChEBI" id="CHEBI:37565"/>
        <dbReference type="ChEBI" id="CHEBI:43474"/>
        <dbReference type="ChEBI" id="CHEBI:57567"/>
        <dbReference type="ChEBI" id="CHEBI:58053"/>
        <dbReference type="ChEBI" id="CHEBI:58189"/>
        <dbReference type="EC" id="6.3.4.4"/>
    </reaction>
</comment>
<feature type="binding site" description="in other chain" evidence="7">
    <location>
        <position position="240"/>
    </location>
    <ligand>
        <name>IMP</name>
        <dbReference type="ChEBI" id="CHEBI:58053"/>
        <note>ligand shared between dimeric partners</note>
    </ligand>
</feature>
<feature type="binding site" description="in other chain" evidence="7">
    <location>
        <begin position="13"/>
        <end position="16"/>
    </location>
    <ligand>
        <name>IMP</name>
        <dbReference type="ChEBI" id="CHEBI:58053"/>
        <note>ligand shared between dimeric partners</note>
    </ligand>
</feature>
<evidence type="ECO:0000313" key="9">
    <source>
        <dbReference type="EMBL" id="MFC0320553.1"/>
    </source>
</evidence>
<evidence type="ECO:0000256" key="3">
    <source>
        <dbReference type="ARBA" id="ARBA00022741"/>
    </source>
</evidence>
<organism evidence="9 10">
    <name type="scientific">Olivibacter oleidegradans</name>
    <dbReference type="NCBI Taxonomy" id="760123"/>
    <lineage>
        <taxon>Bacteria</taxon>
        <taxon>Pseudomonadati</taxon>
        <taxon>Bacteroidota</taxon>
        <taxon>Sphingobacteriia</taxon>
        <taxon>Sphingobacteriales</taxon>
        <taxon>Sphingobacteriaceae</taxon>
        <taxon>Olivibacter</taxon>
    </lineage>
</organism>
<evidence type="ECO:0000256" key="4">
    <source>
        <dbReference type="ARBA" id="ARBA00022755"/>
    </source>
</evidence>
<dbReference type="InterPro" id="IPR042111">
    <property type="entry name" value="Adenylosuccinate_synth_dom3"/>
</dbReference>
<keyword evidence="6 7" id="KW-0342">GTP-binding</keyword>
<dbReference type="Gene3D" id="1.10.300.10">
    <property type="entry name" value="Adenylosuccinate Synthetase, subunit A, domain 2"/>
    <property type="match status" value="1"/>
</dbReference>
<reference evidence="9 10" key="1">
    <citation type="submission" date="2024-09" db="EMBL/GenBank/DDBJ databases">
        <authorList>
            <person name="Sun Q."/>
            <person name="Mori K."/>
        </authorList>
    </citation>
    <scope>NUCLEOTIDE SEQUENCE [LARGE SCALE GENOMIC DNA]</scope>
    <source>
        <strain evidence="9 10">CCM 7765</strain>
    </source>
</reference>
<feature type="binding site" evidence="7">
    <location>
        <begin position="300"/>
        <end position="306"/>
    </location>
    <ligand>
        <name>substrate</name>
    </ligand>
</feature>
<protein>
    <recommendedName>
        <fullName evidence="7 8">Adenylosuccinate synthetase</fullName>
        <shortName evidence="7">AMPSase</shortName>
        <shortName evidence="7">AdSS</shortName>
        <ecNumber evidence="7 8">6.3.4.4</ecNumber>
    </recommendedName>
    <alternativeName>
        <fullName evidence="7">IMP--aspartate ligase</fullName>
    </alternativeName>
</protein>
<dbReference type="PANTHER" id="PTHR11846:SF0">
    <property type="entry name" value="ADENYLOSUCCINATE SYNTHETASE"/>
    <property type="match status" value="1"/>
</dbReference>
<comment type="subunit">
    <text evidence="7">Homodimer.</text>
</comment>
<dbReference type="EC" id="6.3.4.4" evidence="7 8"/>
<dbReference type="Gene3D" id="3.40.440.10">
    <property type="entry name" value="Adenylosuccinate Synthetase, subunit A, domain 1"/>
    <property type="match status" value="1"/>
</dbReference>
<feature type="binding site" evidence="7">
    <location>
        <position position="13"/>
    </location>
    <ligand>
        <name>Mg(2+)</name>
        <dbReference type="ChEBI" id="CHEBI:18420"/>
    </ligand>
</feature>
<accession>A0ABV6HNS9</accession>
<dbReference type="PROSITE" id="PS01266">
    <property type="entry name" value="ADENYLOSUCCIN_SYN_1"/>
    <property type="match status" value="1"/>
</dbReference>
<dbReference type="RefSeq" id="WP_130856764.1">
    <property type="nucleotide sequence ID" value="NZ_JBHLWO010000002.1"/>
</dbReference>
<feature type="binding site" evidence="7">
    <location>
        <begin position="332"/>
        <end position="334"/>
    </location>
    <ligand>
        <name>GTP</name>
        <dbReference type="ChEBI" id="CHEBI:37565"/>
    </ligand>
</feature>
<feature type="binding site" description="in other chain" evidence="7">
    <location>
        <begin position="38"/>
        <end position="41"/>
    </location>
    <ligand>
        <name>IMP</name>
        <dbReference type="ChEBI" id="CHEBI:58053"/>
        <note>ligand shared between dimeric partners</note>
    </ligand>
</feature>
<dbReference type="PANTHER" id="PTHR11846">
    <property type="entry name" value="ADENYLOSUCCINATE SYNTHETASE"/>
    <property type="match status" value="1"/>
</dbReference>
<comment type="similarity">
    <text evidence="7 8">Belongs to the adenylosuccinate synthetase family.</text>
</comment>
<dbReference type="InterPro" id="IPR001114">
    <property type="entry name" value="Adenylosuccinate_synthetase"/>
</dbReference>
<feature type="binding site" evidence="7">
    <location>
        <begin position="412"/>
        <end position="414"/>
    </location>
    <ligand>
        <name>GTP</name>
        <dbReference type="ChEBI" id="CHEBI:37565"/>
    </ligand>
</feature>
<evidence type="ECO:0000256" key="2">
    <source>
        <dbReference type="ARBA" id="ARBA00022723"/>
    </source>
</evidence>
<dbReference type="Proteomes" id="UP001589774">
    <property type="component" value="Unassembled WGS sequence"/>
</dbReference>
<dbReference type="HAMAP" id="MF_00011">
    <property type="entry name" value="Adenylosucc_synth"/>
    <property type="match status" value="1"/>
</dbReference>
<feature type="binding site" evidence="7">
    <location>
        <begin position="40"/>
        <end position="42"/>
    </location>
    <ligand>
        <name>GTP</name>
        <dbReference type="ChEBI" id="CHEBI:37565"/>
    </ligand>
</feature>
<evidence type="ECO:0000313" key="10">
    <source>
        <dbReference type="Proteomes" id="UP001589774"/>
    </source>
</evidence>
<evidence type="ECO:0000256" key="8">
    <source>
        <dbReference type="RuleBase" id="RU000520"/>
    </source>
</evidence>
<feature type="binding site" description="in other chain" evidence="7">
    <location>
        <position position="225"/>
    </location>
    <ligand>
        <name>IMP</name>
        <dbReference type="ChEBI" id="CHEBI:58053"/>
        <note>ligand shared between dimeric partners</note>
    </ligand>
</feature>
<feature type="binding site" evidence="7">
    <location>
        <position position="145"/>
    </location>
    <ligand>
        <name>IMP</name>
        <dbReference type="ChEBI" id="CHEBI:58053"/>
        <note>ligand shared between dimeric partners</note>
    </ligand>
</feature>
<keyword evidence="7" id="KW-0963">Cytoplasm</keyword>
<keyword evidence="2 7" id="KW-0479">Metal-binding</keyword>
<keyword evidence="3 7" id="KW-0547">Nucleotide-binding</keyword>
<sequence>MKADVVLGLQWGDEGKGKIVDVLCDRYQAVARYHGGSNAGHTLEFNGQKVVLSVLPSGIFNRKIRNVIGSGVVLDVAALRRELNALESLGHRVIDWQNLLISKKAHLVLPTHCLLDRFAEERLGERKIGSTQKGIAPAYADKILRKGIRVGDLLQPDFALRCRKLMEDHAKQLQVLFSEEIDLETLYQKFMENINILRQFTLIDTEPVLQEILNSGGRILAEGAQATLLDLDHGSYPFVTSSSTLSGGACVGLGIAPQRIGEVYGVFKAYCTRVGNGPFPTEIKNGDTKKLRELGNEFGAVTKRPRRTGWLDLPALKYAIMLNGVTKLIITKVDVLSAMETVQVCTHYLVDGKRMDLVSTWVDSDKATPVFKEFKSWGNVNGIREKSQLPVTLIDYVTFLEKELGIPIVYISVGPDRTQMVER</sequence>
<keyword evidence="1 7" id="KW-0436">Ligase</keyword>
<dbReference type="SUPFAM" id="SSF52540">
    <property type="entry name" value="P-loop containing nucleoside triphosphate hydrolases"/>
    <property type="match status" value="1"/>
</dbReference>
<evidence type="ECO:0000256" key="6">
    <source>
        <dbReference type="ARBA" id="ARBA00023134"/>
    </source>
</evidence>
<dbReference type="InterPro" id="IPR042109">
    <property type="entry name" value="Adenylosuccinate_synth_dom1"/>
</dbReference>
<dbReference type="Gene3D" id="3.90.170.10">
    <property type="entry name" value="Adenylosuccinate Synthetase, subunit A, domain 3"/>
    <property type="match status" value="1"/>
</dbReference>
<name>A0ABV6HNS9_9SPHI</name>
<evidence type="ECO:0000256" key="7">
    <source>
        <dbReference type="HAMAP-Rule" id="MF_00011"/>
    </source>
</evidence>
<dbReference type="CDD" id="cd03108">
    <property type="entry name" value="AdSS"/>
    <property type="match status" value="1"/>
</dbReference>
<dbReference type="InterPro" id="IPR027417">
    <property type="entry name" value="P-loop_NTPase"/>
</dbReference>
<evidence type="ECO:0000256" key="1">
    <source>
        <dbReference type="ARBA" id="ARBA00022598"/>
    </source>
</evidence>
<feature type="binding site" evidence="7">
    <location>
        <begin position="12"/>
        <end position="18"/>
    </location>
    <ligand>
        <name>GTP</name>
        <dbReference type="ChEBI" id="CHEBI:37565"/>
    </ligand>
</feature>
<dbReference type="NCBIfam" id="NF002223">
    <property type="entry name" value="PRK01117.1"/>
    <property type="match status" value="1"/>
</dbReference>
<dbReference type="NCBIfam" id="TIGR00184">
    <property type="entry name" value="purA"/>
    <property type="match status" value="1"/>
</dbReference>
<dbReference type="InterPro" id="IPR042110">
    <property type="entry name" value="Adenylosuccinate_synth_dom2"/>
</dbReference>
<feature type="binding site" description="in other chain" evidence="7">
    <location>
        <position position="304"/>
    </location>
    <ligand>
        <name>IMP</name>
        <dbReference type="ChEBI" id="CHEBI:58053"/>
        <note>ligand shared between dimeric partners</note>
    </ligand>
</feature>
<dbReference type="Pfam" id="PF00709">
    <property type="entry name" value="Adenylsucc_synt"/>
    <property type="match status" value="1"/>
</dbReference>
<dbReference type="EMBL" id="JBHLWO010000002">
    <property type="protein sequence ID" value="MFC0320553.1"/>
    <property type="molecule type" value="Genomic_DNA"/>
</dbReference>
<comment type="function">
    <text evidence="7">Plays an important role in the de novo pathway of purine nucleotide biosynthesis. Catalyzes the first committed step in the biosynthesis of AMP from IMP.</text>
</comment>
<dbReference type="GO" id="GO:0004019">
    <property type="term" value="F:adenylosuccinate synthase activity"/>
    <property type="evidence" value="ECO:0007669"/>
    <property type="project" value="UniProtKB-EC"/>
</dbReference>
<keyword evidence="4 7" id="KW-0658">Purine biosynthesis</keyword>
<dbReference type="InterPro" id="IPR018220">
    <property type="entry name" value="Adenylosuccin_syn_GTP-bd"/>
</dbReference>
<feature type="binding site" evidence="7">
    <location>
        <position position="40"/>
    </location>
    <ligand>
        <name>Mg(2+)</name>
        <dbReference type="ChEBI" id="CHEBI:18420"/>
    </ligand>
</feature>
<comment type="cofactor">
    <cofactor evidence="7">
        <name>Mg(2+)</name>
        <dbReference type="ChEBI" id="CHEBI:18420"/>
    </cofactor>
    <text evidence="7">Binds 1 Mg(2+) ion per subunit.</text>
</comment>
<comment type="pathway">
    <text evidence="7 8">Purine metabolism; AMP biosynthesis via de novo pathway; AMP from IMP: step 1/2.</text>
</comment>
<proteinExistence type="inferred from homology"/>
<comment type="caution">
    <text evidence="9">The sequence shown here is derived from an EMBL/GenBank/DDBJ whole genome shotgun (WGS) entry which is preliminary data.</text>
</comment>
<feature type="active site" description="Proton acceptor" evidence="7">
    <location>
        <position position="13"/>
    </location>
</feature>